<name>A0A2R6W6W1_MARPO</name>
<protein>
    <submittedName>
        <fullName evidence="2">Uncharacterized protein</fullName>
    </submittedName>
</protein>
<feature type="compositionally biased region" description="Gly residues" evidence="1">
    <location>
        <begin position="23"/>
        <end position="34"/>
    </location>
</feature>
<evidence type="ECO:0000313" key="3">
    <source>
        <dbReference type="Proteomes" id="UP000244005"/>
    </source>
</evidence>
<dbReference type="EMBL" id="KZ772810">
    <property type="protein sequence ID" value="PTQ29590.1"/>
    <property type="molecule type" value="Genomic_DNA"/>
</dbReference>
<accession>A0A2R6W6W1</accession>
<gene>
    <name evidence="2" type="ORF">MARPO_0138s0026</name>
</gene>
<reference evidence="3" key="1">
    <citation type="journal article" date="2017" name="Cell">
        <title>Insights into land plant evolution garnered from the Marchantia polymorpha genome.</title>
        <authorList>
            <person name="Bowman J.L."/>
            <person name="Kohchi T."/>
            <person name="Yamato K.T."/>
            <person name="Jenkins J."/>
            <person name="Shu S."/>
            <person name="Ishizaki K."/>
            <person name="Yamaoka S."/>
            <person name="Nishihama R."/>
            <person name="Nakamura Y."/>
            <person name="Berger F."/>
            <person name="Adam C."/>
            <person name="Aki S.S."/>
            <person name="Althoff F."/>
            <person name="Araki T."/>
            <person name="Arteaga-Vazquez M.A."/>
            <person name="Balasubrmanian S."/>
            <person name="Barry K."/>
            <person name="Bauer D."/>
            <person name="Boehm C.R."/>
            <person name="Briginshaw L."/>
            <person name="Caballero-Perez J."/>
            <person name="Catarino B."/>
            <person name="Chen F."/>
            <person name="Chiyoda S."/>
            <person name="Chovatia M."/>
            <person name="Davies K.M."/>
            <person name="Delmans M."/>
            <person name="Demura T."/>
            <person name="Dierschke T."/>
            <person name="Dolan L."/>
            <person name="Dorantes-Acosta A.E."/>
            <person name="Eklund D.M."/>
            <person name="Florent S.N."/>
            <person name="Flores-Sandoval E."/>
            <person name="Fujiyama A."/>
            <person name="Fukuzawa H."/>
            <person name="Galik B."/>
            <person name="Grimanelli D."/>
            <person name="Grimwood J."/>
            <person name="Grossniklaus U."/>
            <person name="Hamada T."/>
            <person name="Haseloff J."/>
            <person name="Hetherington A.J."/>
            <person name="Higo A."/>
            <person name="Hirakawa Y."/>
            <person name="Hundley H.N."/>
            <person name="Ikeda Y."/>
            <person name="Inoue K."/>
            <person name="Inoue S.I."/>
            <person name="Ishida S."/>
            <person name="Jia Q."/>
            <person name="Kakita M."/>
            <person name="Kanazawa T."/>
            <person name="Kawai Y."/>
            <person name="Kawashima T."/>
            <person name="Kennedy M."/>
            <person name="Kinose K."/>
            <person name="Kinoshita T."/>
            <person name="Kohara Y."/>
            <person name="Koide E."/>
            <person name="Komatsu K."/>
            <person name="Kopischke S."/>
            <person name="Kubo M."/>
            <person name="Kyozuka J."/>
            <person name="Lagercrantz U."/>
            <person name="Lin S.S."/>
            <person name="Lindquist E."/>
            <person name="Lipzen A.M."/>
            <person name="Lu C.W."/>
            <person name="De Luna E."/>
            <person name="Martienssen R.A."/>
            <person name="Minamino N."/>
            <person name="Mizutani M."/>
            <person name="Mizutani M."/>
            <person name="Mochizuki N."/>
            <person name="Monte I."/>
            <person name="Mosher R."/>
            <person name="Nagasaki H."/>
            <person name="Nakagami H."/>
            <person name="Naramoto S."/>
            <person name="Nishitani K."/>
            <person name="Ohtani M."/>
            <person name="Okamoto T."/>
            <person name="Okumura M."/>
            <person name="Phillips J."/>
            <person name="Pollak B."/>
            <person name="Reinders A."/>
            <person name="Rovekamp M."/>
            <person name="Sano R."/>
            <person name="Sawa S."/>
            <person name="Schmid M.W."/>
            <person name="Shirakawa M."/>
            <person name="Solano R."/>
            <person name="Spunde A."/>
            <person name="Suetsugu N."/>
            <person name="Sugano S."/>
            <person name="Sugiyama A."/>
            <person name="Sun R."/>
            <person name="Suzuki Y."/>
            <person name="Takenaka M."/>
            <person name="Takezawa D."/>
            <person name="Tomogane H."/>
            <person name="Tsuzuki M."/>
            <person name="Ueda T."/>
            <person name="Umeda M."/>
            <person name="Ward J.M."/>
            <person name="Watanabe Y."/>
            <person name="Yazaki K."/>
            <person name="Yokoyama R."/>
            <person name="Yoshitake Y."/>
            <person name="Yotsui I."/>
            <person name="Zachgo S."/>
            <person name="Schmutz J."/>
        </authorList>
    </citation>
    <scope>NUCLEOTIDE SEQUENCE [LARGE SCALE GENOMIC DNA]</scope>
    <source>
        <strain evidence="3">Tak-1</strain>
    </source>
</reference>
<proteinExistence type="predicted"/>
<sequence>MIDHRTRRFLSGNLNGTYSSTGSGAGRSSSGGSGRSRRRSFSSAAVGGGLLMDCRPSPFFRNTTCAGNGGGSSFTLFFLFAAGAPAAGWTAGPTPFFSGASIPGFVLDEPCGAFEARTSFSSFEARTSFSSFEARTSFLSFESAAAAAEARAFGGCDSAMAAAGRAFCCCCFEPFLPSLISSIVGGISAGGGARAAMIAAHSARRSAHCLRNSSRAKTGAHNGGRTIFSSSSTGSALAAAMSACRVALLSCWSKCLCNLQLKWNLSHTSGASSSRWLRKNSQVGRSAKYSFHIGAQVLSLLEIIIRLRRTSSGCWSPSGHGLNHKLFRFSSVHSSTFFLSRSLSLWKCRRCLRASAILANMYLISPIRLRLRCQFHSSLIFRMWYSIFSGSGSYHCGSHIQSSGLMSRV</sequence>
<dbReference type="AlphaFoldDB" id="A0A2R6W6W1"/>
<dbReference type="Gramene" id="Mp4g12880.1">
    <property type="protein sequence ID" value="Mp4g12880.1.cds1"/>
    <property type="gene ID" value="Mp4g12880"/>
</dbReference>
<dbReference type="Proteomes" id="UP000244005">
    <property type="component" value="Unassembled WGS sequence"/>
</dbReference>
<keyword evidence="3" id="KW-1185">Reference proteome</keyword>
<feature type="region of interest" description="Disordered" evidence="1">
    <location>
        <begin position="13"/>
        <end position="40"/>
    </location>
</feature>
<organism evidence="2 3">
    <name type="scientific">Marchantia polymorpha</name>
    <name type="common">Common liverwort</name>
    <name type="synonym">Marchantia aquatica</name>
    <dbReference type="NCBI Taxonomy" id="3197"/>
    <lineage>
        <taxon>Eukaryota</taxon>
        <taxon>Viridiplantae</taxon>
        <taxon>Streptophyta</taxon>
        <taxon>Embryophyta</taxon>
        <taxon>Marchantiophyta</taxon>
        <taxon>Marchantiopsida</taxon>
        <taxon>Marchantiidae</taxon>
        <taxon>Marchantiales</taxon>
        <taxon>Marchantiaceae</taxon>
        <taxon>Marchantia</taxon>
    </lineage>
</organism>
<evidence type="ECO:0000256" key="1">
    <source>
        <dbReference type="SAM" id="MobiDB-lite"/>
    </source>
</evidence>
<evidence type="ECO:0000313" key="2">
    <source>
        <dbReference type="EMBL" id="PTQ29590.1"/>
    </source>
</evidence>